<dbReference type="eggNOG" id="ENOG502RZNG">
    <property type="taxonomic scope" value="Eukaryota"/>
</dbReference>
<protein>
    <submittedName>
        <fullName evidence="3">Uncharacterized protein</fullName>
    </submittedName>
</protein>
<feature type="transmembrane region" description="Helical" evidence="2">
    <location>
        <begin position="300"/>
        <end position="321"/>
    </location>
</feature>
<evidence type="ECO:0000256" key="1">
    <source>
        <dbReference type="SAM" id="MobiDB-lite"/>
    </source>
</evidence>
<feature type="region of interest" description="Disordered" evidence="1">
    <location>
        <begin position="241"/>
        <end position="296"/>
    </location>
</feature>
<keyword evidence="2" id="KW-0812">Transmembrane</keyword>
<feature type="region of interest" description="Disordered" evidence="1">
    <location>
        <begin position="1049"/>
        <end position="1076"/>
    </location>
</feature>
<dbReference type="Pfam" id="PF17963">
    <property type="entry name" value="Big_9"/>
    <property type="match status" value="1"/>
</dbReference>
<dbReference type="EMBL" id="AGNL01008023">
    <property type="protein sequence ID" value="EJK70805.1"/>
    <property type="molecule type" value="Genomic_DNA"/>
</dbReference>
<evidence type="ECO:0000256" key="2">
    <source>
        <dbReference type="SAM" id="Phobius"/>
    </source>
</evidence>
<sequence>MAMGPMARCPEERYVIGWAWPFPCIVLLSASPEDTLLSVELRARKAAWQAVTSTRIRSVEVAKAKRVAKGGSESRGSCSRAKLDEKGFRVRPGSVWKAANHAAASVDTCFLRSSSSEEAAKAAACGPCGSTVLPFERSRVRPARTARHERERDRATPNDNASSGEERSGLEANSLRLEDDFLASDELAETEALAKAADPPSDETAEENDAPKPALMTAEEGDDDAAVWQNAMAKHEREVVATRGHGNQDGTSGEGSDGPGDDIGQPESQGGDCGNPNKTSDEENQREPAQSSLWRRQKHAVTSILTLIAGLGLGLGIAFGVTGNSPKKAGVGLDSVNHLDLLTDSPSSSLVPSSGTTSPIIEVHYADPIQGDCRDARGNRYDSVMINLQELGSPKTSTACAEQCLSLPYEEFQVAMQYAEGQSTFCRCIYEPSILYDAKEDFYFPLDIPSNKHINGSSDGTRGYGSPEPHGGTDFSTGTLCHPRRKFDWPSASPRISGPPTFARTVEANTPVASVIGPSTSLETVGCNPNLASGPTRANRNLRDGKISDFQCSRNGAFPPKLILTQSSPSRVTGIRVYASTEDPSNDPVNYSIEGRVDSSSRWVEISFGRLRLRVDEFDNGDEEYSEFVISELELPGYQGVASVIGPSTTLTSDGCNTNLGPNRGDAHLRDGQISNFACSRDQGAFPPELVLTQGDLSRVTGIRVYANTGPISAALLFTDPITYSIEGRIDSNDDWELISEGPFNEVWFEGMITVPPPARNTFGEPIDSSYLEGDTTKSFGFATFENTVVYRDYRIIFPRLRRSPPIPDPQPDQYIQFIIAELELPGVLISVAPSITTQQGPTSVFVDDVYFLEAGAVLPPSPAAVPSTATPQTLAPTQSLAPTIGLSPIAPLDPNPDSFERGSWPVNPWFSSGDGDWAISTVRASDGTSSLQSPDFDGSPGPRVSNATLMIGRDYGGGLMNVVVLASVLPPHDFFTINIDGVTANKFASVNEWTAVSLGLSPGEHRIDFSYEYNTFGANPLPPRQPQIEGAAWIDSVEIVDVAPSITAQQGPTSAPSVSFQPSKHSFPRVRDDGPITVQNDQPKSFDVIANDEPAYGRPMFVSEIVDPGNKGNCAIDTSLVFPQNIIYTPNPGSDGIDTCTYKACDTSNVCSQDKAFVSINIA</sequence>
<dbReference type="Proteomes" id="UP000266841">
    <property type="component" value="Unassembled WGS sequence"/>
</dbReference>
<proteinExistence type="predicted"/>
<feature type="region of interest" description="Disordered" evidence="1">
    <location>
        <begin position="139"/>
        <end position="173"/>
    </location>
</feature>
<keyword evidence="2" id="KW-1133">Transmembrane helix</keyword>
<dbReference type="AlphaFoldDB" id="K0SZE8"/>
<feature type="compositionally biased region" description="Basic and acidic residues" evidence="1">
    <location>
        <begin position="146"/>
        <end position="156"/>
    </location>
</feature>
<gene>
    <name evidence="3" type="ORF">THAOC_07810</name>
</gene>
<evidence type="ECO:0000313" key="4">
    <source>
        <dbReference type="Proteomes" id="UP000266841"/>
    </source>
</evidence>
<evidence type="ECO:0000313" key="3">
    <source>
        <dbReference type="EMBL" id="EJK70805.1"/>
    </source>
</evidence>
<keyword evidence="2" id="KW-0472">Membrane</keyword>
<feature type="compositionally biased region" description="Polar residues" evidence="1">
    <location>
        <begin position="1049"/>
        <end position="1065"/>
    </location>
</feature>
<keyword evidence="4" id="KW-1185">Reference proteome</keyword>
<organism evidence="3 4">
    <name type="scientific">Thalassiosira oceanica</name>
    <name type="common">Marine diatom</name>
    <dbReference type="NCBI Taxonomy" id="159749"/>
    <lineage>
        <taxon>Eukaryota</taxon>
        <taxon>Sar</taxon>
        <taxon>Stramenopiles</taxon>
        <taxon>Ochrophyta</taxon>
        <taxon>Bacillariophyta</taxon>
        <taxon>Coscinodiscophyceae</taxon>
        <taxon>Thalassiosirophycidae</taxon>
        <taxon>Thalassiosirales</taxon>
        <taxon>Thalassiosiraceae</taxon>
        <taxon>Thalassiosira</taxon>
    </lineage>
</organism>
<comment type="caution">
    <text evidence="3">The sequence shown here is derived from an EMBL/GenBank/DDBJ whole genome shotgun (WGS) entry which is preliminary data.</text>
</comment>
<reference evidence="3 4" key="1">
    <citation type="journal article" date="2012" name="Genome Biol.">
        <title>Genome and low-iron response of an oceanic diatom adapted to chronic iron limitation.</title>
        <authorList>
            <person name="Lommer M."/>
            <person name="Specht M."/>
            <person name="Roy A.S."/>
            <person name="Kraemer L."/>
            <person name="Andreson R."/>
            <person name="Gutowska M.A."/>
            <person name="Wolf J."/>
            <person name="Bergner S.V."/>
            <person name="Schilhabel M.B."/>
            <person name="Klostermeier U.C."/>
            <person name="Beiko R.G."/>
            <person name="Rosenstiel P."/>
            <person name="Hippler M."/>
            <person name="Laroche J."/>
        </authorList>
    </citation>
    <scope>NUCLEOTIDE SEQUENCE [LARGE SCALE GENOMIC DNA]</scope>
    <source>
        <strain evidence="3 4">CCMP1005</strain>
    </source>
</reference>
<accession>K0SZE8</accession>
<dbReference type="OrthoDB" id="56955at2759"/>
<feature type="region of interest" description="Disordered" evidence="1">
    <location>
        <begin position="457"/>
        <end position="478"/>
    </location>
</feature>
<name>K0SZE8_THAOC</name>